<name>A0A928DQD9_9BACT</name>
<evidence type="ECO:0000256" key="4">
    <source>
        <dbReference type="HAMAP-Rule" id="MF_01219"/>
    </source>
</evidence>
<dbReference type="Gene3D" id="3.40.50.2020">
    <property type="match status" value="1"/>
</dbReference>
<dbReference type="InterPro" id="IPR050137">
    <property type="entry name" value="PyrR_bifunctional"/>
</dbReference>
<comment type="catalytic activity">
    <reaction evidence="4">
        <text>UMP + diphosphate = 5-phospho-alpha-D-ribose 1-diphosphate + uracil</text>
        <dbReference type="Rhea" id="RHEA:13017"/>
        <dbReference type="ChEBI" id="CHEBI:17568"/>
        <dbReference type="ChEBI" id="CHEBI:33019"/>
        <dbReference type="ChEBI" id="CHEBI:57865"/>
        <dbReference type="ChEBI" id="CHEBI:58017"/>
        <dbReference type="EC" id="2.4.2.9"/>
    </reaction>
</comment>
<evidence type="ECO:0000313" key="7">
    <source>
        <dbReference type="Proteomes" id="UP000725649"/>
    </source>
</evidence>
<dbReference type="HAMAP" id="MF_01219">
    <property type="entry name" value="PyrR"/>
    <property type="match status" value="1"/>
</dbReference>
<dbReference type="InterPro" id="IPR023050">
    <property type="entry name" value="PyrR"/>
</dbReference>
<reference evidence="6" key="1">
    <citation type="submission" date="2019-04" db="EMBL/GenBank/DDBJ databases">
        <title>Evolution of Biomass-Degrading Anaerobic Consortia Revealed by Metagenomics.</title>
        <authorList>
            <person name="Peng X."/>
        </authorList>
    </citation>
    <scope>NUCLEOTIDE SEQUENCE</scope>
    <source>
        <strain evidence="6">SIG66</strain>
    </source>
</reference>
<evidence type="ECO:0000313" key="6">
    <source>
        <dbReference type="EMBL" id="MBE6421530.1"/>
    </source>
</evidence>
<dbReference type="EMBL" id="SUVG01000006">
    <property type="protein sequence ID" value="MBE6421530.1"/>
    <property type="molecule type" value="Genomic_DNA"/>
</dbReference>
<dbReference type="InterPro" id="IPR029057">
    <property type="entry name" value="PRTase-like"/>
</dbReference>
<comment type="function">
    <text evidence="4">Regulates the transcription of the pyrimidine nucleotide (pyr) operon in response to exogenous pyrimidines.</text>
</comment>
<comment type="function">
    <text evidence="4">Also displays a weak uracil phosphoribosyltransferase activity which is not physiologically significant.</text>
</comment>
<dbReference type="SUPFAM" id="SSF53271">
    <property type="entry name" value="PRTase-like"/>
    <property type="match status" value="1"/>
</dbReference>
<dbReference type="CDD" id="cd06223">
    <property type="entry name" value="PRTases_typeI"/>
    <property type="match status" value="1"/>
</dbReference>
<sequence>MKKIIADETAVARQLDRLACEILERHPDLNTFCLVGIKTRGAYIAQRLQARIEKLCGTKPALGELDITLYRDDLTQVADDPQMKSTDLGTDINGKIVILADDVLYSGRTILCALAALKQFGKPAKVEFLTMIDRGHHTLPVCADFVGRTVHTEADDIIHVHLKERDGDDMIVHNVGGQNER</sequence>
<comment type="similarity">
    <text evidence="1 4">Belongs to the purine/pyrimidine phosphoribosyltransferase family. PyrR subfamily.</text>
</comment>
<dbReference type="GO" id="GO:0006355">
    <property type="term" value="P:regulation of DNA-templated transcription"/>
    <property type="evidence" value="ECO:0007669"/>
    <property type="project" value="UniProtKB-UniRule"/>
</dbReference>
<dbReference type="Proteomes" id="UP000725649">
    <property type="component" value="Unassembled WGS sequence"/>
</dbReference>
<evidence type="ECO:0000256" key="1">
    <source>
        <dbReference type="ARBA" id="ARBA00005565"/>
    </source>
</evidence>
<keyword evidence="2 4" id="KW-0805">Transcription regulation</keyword>
<keyword evidence="4 6" id="KW-0328">Glycosyltransferase</keyword>
<protein>
    <recommendedName>
        <fullName evidence="4">Bifunctional protein PyrR</fullName>
    </recommendedName>
    <domain>
        <recommendedName>
            <fullName evidence="4">Pyrimidine operon regulatory protein</fullName>
        </recommendedName>
    </domain>
    <domain>
        <recommendedName>
            <fullName evidence="4">Uracil phosphoribosyltransferase</fullName>
            <shortName evidence="4">UPRTase</shortName>
            <ecNumber evidence="4">2.4.2.9</ecNumber>
        </recommendedName>
    </domain>
</protein>
<dbReference type="PANTHER" id="PTHR11608">
    <property type="entry name" value="BIFUNCTIONAL PROTEIN PYRR"/>
    <property type="match status" value="1"/>
</dbReference>
<dbReference type="FunFam" id="3.40.50.2020:FF:000020">
    <property type="entry name" value="Bifunctional protein PyrR"/>
    <property type="match status" value="1"/>
</dbReference>
<dbReference type="EC" id="2.4.2.9" evidence="4"/>
<feature type="domain" description="Phosphoribosyltransferase" evidence="5">
    <location>
        <begin position="5"/>
        <end position="146"/>
    </location>
</feature>
<dbReference type="GO" id="GO:0004845">
    <property type="term" value="F:uracil phosphoribosyltransferase activity"/>
    <property type="evidence" value="ECO:0007669"/>
    <property type="project" value="UniProtKB-UniRule"/>
</dbReference>
<keyword evidence="3 4" id="KW-0804">Transcription</keyword>
<dbReference type="PANTHER" id="PTHR11608:SF0">
    <property type="entry name" value="BIFUNCTIONAL PROTEIN PYRR"/>
    <property type="match status" value="1"/>
</dbReference>
<evidence type="ECO:0000256" key="3">
    <source>
        <dbReference type="ARBA" id="ARBA00023163"/>
    </source>
</evidence>
<dbReference type="AlphaFoldDB" id="A0A928DQD9"/>
<dbReference type="InterPro" id="IPR000836">
    <property type="entry name" value="PRTase_dom"/>
</dbReference>
<evidence type="ECO:0000259" key="5">
    <source>
        <dbReference type="Pfam" id="PF00156"/>
    </source>
</evidence>
<gene>
    <name evidence="4 6" type="primary">pyrR</name>
    <name evidence="6" type="ORF">E7027_05325</name>
</gene>
<keyword evidence="4 6" id="KW-0808">Transferase</keyword>
<feature type="short sequence motif" description="PRPP-binding" evidence="4">
    <location>
        <begin position="97"/>
        <end position="109"/>
    </location>
</feature>
<dbReference type="NCBIfam" id="NF003549">
    <property type="entry name" value="PRK05205.1-5"/>
    <property type="match status" value="1"/>
</dbReference>
<accession>A0A928DQD9</accession>
<dbReference type="Pfam" id="PF00156">
    <property type="entry name" value="Pribosyltran"/>
    <property type="match status" value="1"/>
</dbReference>
<comment type="caution">
    <text evidence="6">The sequence shown here is derived from an EMBL/GenBank/DDBJ whole genome shotgun (WGS) entry which is preliminary data.</text>
</comment>
<organism evidence="6 7">
    <name type="scientific">Candidatus Avelusimicrobium gallicola</name>
    <dbReference type="NCBI Taxonomy" id="2562704"/>
    <lineage>
        <taxon>Bacteria</taxon>
        <taxon>Pseudomonadati</taxon>
        <taxon>Elusimicrobiota</taxon>
        <taxon>Elusimicrobia</taxon>
        <taxon>Elusimicrobiales</taxon>
        <taxon>Elusimicrobiaceae</taxon>
        <taxon>Candidatus Avelusimicrobium</taxon>
    </lineage>
</organism>
<evidence type="ECO:0000256" key="2">
    <source>
        <dbReference type="ARBA" id="ARBA00023015"/>
    </source>
</evidence>
<proteinExistence type="inferred from homology"/>